<proteinExistence type="predicted"/>
<gene>
    <name evidence="1" type="ORF">ACE1CI_20610</name>
</gene>
<reference evidence="1 2" key="1">
    <citation type="submission" date="2024-09" db="EMBL/GenBank/DDBJ databases">
        <title>Floridaenema gen nov. (Aerosakkonemataceae, Aerosakkonematales ord. nov., Cyanobacteria) from benthic tropical and subtropical fresh waters, with the description of four new species.</title>
        <authorList>
            <person name="Moretto J.A."/>
            <person name="Berthold D.E."/>
            <person name="Lefler F.W."/>
            <person name="Huang I.-S."/>
            <person name="Laughinghouse H. IV."/>
        </authorList>
    </citation>
    <scope>NUCLEOTIDE SEQUENCE [LARGE SCALE GENOMIC DNA]</scope>
    <source>
        <strain evidence="1 2">BLCC-F50</strain>
    </source>
</reference>
<name>A0ABV4XUC3_9CYAN</name>
<keyword evidence="2" id="KW-1185">Reference proteome</keyword>
<sequence>MEFPTTVSSTGIASGELSKLNSQTIKNSMKQEENIEFTWVKP</sequence>
<protein>
    <submittedName>
        <fullName evidence="1">Uncharacterized protein</fullName>
    </submittedName>
</protein>
<evidence type="ECO:0000313" key="2">
    <source>
        <dbReference type="Proteomes" id="UP001576784"/>
    </source>
</evidence>
<evidence type="ECO:0000313" key="1">
    <source>
        <dbReference type="EMBL" id="MFB2895316.1"/>
    </source>
</evidence>
<organism evidence="1 2">
    <name type="scientific">Floridaenema flaviceps BLCC-F50</name>
    <dbReference type="NCBI Taxonomy" id="3153642"/>
    <lineage>
        <taxon>Bacteria</taxon>
        <taxon>Bacillati</taxon>
        <taxon>Cyanobacteriota</taxon>
        <taxon>Cyanophyceae</taxon>
        <taxon>Oscillatoriophycideae</taxon>
        <taxon>Aerosakkonematales</taxon>
        <taxon>Aerosakkonemataceae</taxon>
        <taxon>Floridanema</taxon>
        <taxon>Floridanema flaviceps</taxon>
    </lineage>
</organism>
<dbReference type="RefSeq" id="WP_413264955.1">
    <property type="nucleotide sequence ID" value="NZ_JBHFNR010000150.1"/>
</dbReference>
<comment type="caution">
    <text evidence="1">The sequence shown here is derived from an EMBL/GenBank/DDBJ whole genome shotgun (WGS) entry which is preliminary data.</text>
</comment>
<dbReference type="EMBL" id="JBHFNR010000150">
    <property type="protein sequence ID" value="MFB2895316.1"/>
    <property type="molecule type" value="Genomic_DNA"/>
</dbReference>
<accession>A0ABV4XUC3</accession>
<dbReference type="Proteomes" id="UP001576784">
    <property type="component" value="Unassembled WGS sequence"/>
</dbReference>